<accession>A0ABU3MJE2</accession>
<dbReference type="Proteomes" id="UP001258945">
    <property type="component" value="Unassembled WGS sequence"/>
</dbReference>
<sequence>MRPTVQISIREHAGFLAVASLCILPLSGPRAQTDGDTIASRLAELRSGLRSRPGGVLGLMGYNATPDGSANAVTVDRSRVTGGIGDRTLTLGQLGSGFTVSESFPLFLEGYLGYARYDPRAVFSGGEEQRLTPLRWNNVVGTVGVGYDIRLGEYLWLRPILNASLGYAASDASLFGDFVKYKTGVDISVFRDIHMNVWGLGGSMVLAYYDYRPERDIDVELRYTQIRLETFGDTLPQARGSSTAQAVGLWTRLRWPTGLEAFGRPVRWVIDGSASTYLGDQRDALGFSWSAKIGGGIEFDVGRYEMGGMGLYLSRVRFLGRYFFADRNITGVSFGIGMSF</sequence>
<keyword evidence="2" id="KW-1185">Reference proteome</keyword>
<gene>
    <name evidence="1" type="ORF">RQ831_17925</name>
</gene>
<evidence type="ECO:0000313" key="1">
    <source>
        <dbReference type="EMBL" id="MDT8332937.1"/>
    </source>
</evidence>
<organism evidence="1 2">
    <name type="scientific">Roseomonas gilardii</name>
    <dbReference type="NCBI Taxonomy" id="257708"/>
    <lineage>
        <taxon>Bacteria</taxon>
        <taxon>Pseudomonadati</taxon>
        <taxon>Pseudomonadota</taxon>
        <taxon>Alphaproteobacteria</taxon>
        <taxon>Acetobacterales</taxon>
        <taxon>Roseomonadaceae</taxon>
        <taxon>Roseomonas</taxon>
    </lineage>
</organism>
<evidence type="ECO:0008006" key="3">
    <source>
        <dbReference type="Google" id="ProtNLM"/>
    </source>
</evidence>
<comment type="caution">
    <text evidence="1">The sequence shown here is derived from an EMBL/GenBank/DDBJ whole genome shotgun (WGS) entry which is preliminary data.</text>
</comment>
<reference evidence="1 2" key="1">
    <citation type="journal article" date="2019" name="Microb. Pathog.">
        <title>Comparison of VITEK 2, MALDI-TOF MS, 16S rRNA gene sequencing, and whole-genome sequencing for identification of Roseomonas mucosa.</title>
        <authorList>
            <person name="Rudolph W.W."/>
            <person name="Gunzer F."/>
            <person name="Trauth M."/>
            <person name="Bunk B."/>
            <person name="Bigge R."/>
            <person name="Schrottner P."/>
        </authorList>
    </citation>
    <scope>NUCLEOTIDE SEQUENCE [LARGE SCALE GENOMIC DNA]</scope>
    <source>
        <strain evidence="1 2">DSM 103800</strain>
    </source>
</reference>
<name>A0ABU3MJE2_9PROT</name>
<dbReference type="EMBL" id="JAVVDO010000039">
    <property type="protein sequence ID" value="MDT8332937.1"/>
    <property type="molecule type" value="Genomic_DNA"/>
</dbReference>
<evidence type="ECO:0000313" key="2">
    <source>
        <dbReference type="Proteomes" id="UP001258945"/>
    </source>
</evidence>
<proteinExistence type="predicted"/>
<dbReference type="RefSeq" id="WP_314283905.1">
    <property type="nucleotide sequence ID" value="NZ_JAVVDO010000039.1"/>
</dbReference>
<protein>
    <recommendedName>
        <fullName evidence="3">Autotransporter domain-containing protein</fullName>
    </recommendedName>
</protein>